<comment type="caution">
    <text evidence="1">The sequence shown here is derived from an EMBL/GenBank/DDBJ whole genome shotgun (WGS) entry which is preliminary data.</text>
</comment>
<organism evidence="1 2">
    <name type="scientific">Candidatus Thiodubiliella endoseptemdiera</name>
    <dbReference type="NCBI Taxonomy" id="2738886"/>
    <lineage>
        <taxon>Bacteria</taxon>
        <taxon>Pseudomonadati</taxon>
        <taxon>Pseudomonadota</taxon>
        <taxon>Gammaproteobacteria</taxon>
        <taxon>Candidatus Pseudothioglobaceae</taxon>
        <taxon>Candidatus Thiodubiliella</taxon>
    </lineage>
</organism>
<name>A0A853F2Y1_9GAMM</name>
<gene>
    <name evidence="1" type="ORF">H0A76_08990</name>
</gene>
<dbReference type="Proteomes" id="UP000568751">
    <property type="component" value="Unassembled WGS sequence"/>
</dbReference>
<evidence type="ECO:0000313" key="1">
    <source>
        <dbReference type="EMBL" id="NYT28002.1"/>
    </source>
</evidence>
<reference evidence="1 2" key="1">
    <citation type="submission" date="2020-05" db="EMBL/GenBank/DDBJ databases">
        <title>Horizontal transmission and recombination maintain forever young bacterial symbiont genomes.</title>
        <authorList>
            <person name="Russell S.L."/>
            <person name="Pepper-Tunick E."/>
            <person name="Svedberg J."/>
            <person name="Byrne A."/>
            <person name="Ruelas Castillo J."/>
            <person name="Vollmers C."/>
            <person name="Beinart R.A."/>
            <person name="Corbett-Detig R."/>
        </authorList>
    </citation>
    <scope>NUCLEOTIDE SEQUENCE [LARGE SCALE GENOMIC DNA]</scope>
    <source>
        <strain evidence="1">455</strain>
    </source>
</reference>
<evidence type="ECO:0000313" key="2">
    <source>
        <dbReference type="Proteomes" id="UP000568751"/>
    </source>
</evidence>
<sequence length="45" mass="4837">MIAGYWEGDLITGSQNKSCVGTLVERTSGYLVLSKMNSKSALNVN</sequence>
<proteinExistence type="predicted"/>
<evidence type="ECO:0008006" key="3">
    <source>
        <dbReference type="Google" id="ProtNLM"/>
    </source>
</evidence>
<dbReference type="EMBL" id="JACCHT010000002">
    <property type="protein sequence ID" value="NYT28002.1"/>
    <property type="molecule type" value="Genomic_DNA"/>
</dbReference>
<dbReference type="AlphaFoldDB" id="A0A853F2Y1"/>
<accession>A0A853F2Y1</accession>
<protein>
    <recommendedName>
        <fullName evidence="3">Transposase</fullName>
    </recommendedName>
</protein>